<keyword evidence="2" id="KW-1185">Reference proteome</keyword>
<reference evidence="1 2" key="1">
    <citation type="journal article" date="2019" name="Sci. Rep.">
        <title>Orb-weaving spider Araneus ventricosus genome elucidates the spidroin gene catalogue.</title>
        <authorList>
            <person name="Kono N."/>
            <person name="Nakamura H."/>
            <person name="Ohtoshi R."/>
            <person name="Moran D.A.P."/>
            <person name="Shinohara A."/>
            <person name="Yoshida Y."/>
            <person name="Fujiwara M."/>
            <person name="Mori M."/>
            <person name="Tomita M."/>
            <person name="Arakawa K."/>
        </authorList>
    </citation>
    <scope>NUCLEOTIDE SEQUENCE [LARGE SCALE GENOMIC DNA]</scope>
</reference>
<name>A0A4Y2G942_ARAVE</name>
<accession>A0A4Y2G942</accession>
<protein>
    <submittedName>
        <fullName evidence="1">Uncharacterized protein</fullName>
    </submittedName>
</protein>
<comment type="caution">
    <text evidence="1">The sequence shown here is derived from an EMBL/GenBank/DDBJ whole genome shotgun (WGS) entry which is preliminary data.</text>
</comment>
<organism evidence="1 2">
    <name type="scientific">Araneus ventricosus</name>
    <name type="common">Orbweaver spider</name>
    <name type="synonym">Epeira ventricosa</name>
    <dbReference type="NCBI Taxonomy" id="182803"/>
    <lineage>
        <taxon>Eukaryota</taxon>
        <taxon>Metazoa</taxon>
        <taxon>Ecdysozoa</taxon>
        <taxon>Arthropoda</taxon>
        <taxon>Chelicerata</taxon>
        <taxon>Arachnida</taxon>
        <taxon>Araneae</taxon>
        <taxon>Araneomorphae</taxon>
        <taxon>Entelegynae</taxon>
        <taxon>Araneoidea</taxon>
        <taxon>Araneidae</taxon>
        <taxon>Araneus</taxon>
    </lineage>
</organism>
<evidence type="ECO:0000313" key="1">
    <source>
        <dbReference type="EMBL" id="GBM49767.1"/>
    </source>
</evidence>
<evidence type="ECO:0000313" key="2">
    <source>
        <dbReference type="Proteomes" id="UP000499080"/>
    </source>
</evidence>
<gene>
    <name evidence="1" type="ORF">AVEN_60498_1</name>
</gene>
<dbReference type="Proteomes" id="UP000499080">
    <property type="component" value="Unassembled WGS sequence"/>
</dbReference>
<proteinExistence type="predicted"/>
<sequence>MIKIGSAARNWVTSLVVLSVSQKNCRHQIVQFTAVDIETGYRRKNPFLVGRSSFKCVPPKTDDKNKKLRLPLDSLYSKWIFPSITSCYRDRRKLDNLAATVSWRTDSSPNRYSSDTIHD</sequence>
<dbReference type="AlphaFoldDB" id="A0A4Y2G942"/>
<dbReference type="EMBL" id="BGPR01001271">
    <property type="protein sequence ID" value="GBM49767.1"/>
    <property type="molecule type" value="Genomic_DNA"/>
</dbReference>